<reference evidence="11" key="1">
    <citation type="journal article" date="2012" name="Proc. Natl. Acad. Sci. U.S.A.">
        <title>Antigenic diversity is generated by distinct evolutionary mechanisms in African trypanosome species.</title>
        <authorList>
            <person name="Jackson A.P."/>
            <person name="Berry A."/>
            <person name="Aslett M."/>
            <person name="Allison H.C."/>
            <person name="Burton P."/>
            <person name="Vavrova-Anderson J."/>
            <person name="Brown R."/>
            <person name="Browne H."/>
            <person name="Corton N."/>
            <person name="Hauser H."/>
            <person name="Gamble J."/>
            <person name="Gilderthorp R."/>
            <person name="Marcello L."/>
            <person name="McQuillan J."/>
            <person name="Otto T.D."/>
            <person name="Quail M.A."/>
            <person name="Sanders M.J."/>
            <person name="van Tonder A."/>
            <person name="Ginger M.L."/>
            <person name="Field M.C."/>
            <person name="Barry J.D."/>
            <person name="Hertz-Fowler C."/>
            <person name="Berriman M."/>
        </authorList>
    </citation>
    <scope>NUCLEOTIDE SEQUENCE</scope>
    <source>
        <strain evidence="11">IL3000</strain>
    </source>
</reference>
<evidence type="ECO:0000256" key="7">
    <source>
        <dbReference type="PROSITE-ProRule" id="PRU00782"/>
    </source>
</evidence>
<evidence type="ECO:0000259" key="9">
    <source>
        <dbReference type="PROSITE" id="PS50020"/>
    </source>
</evidence>
<dbReference type="InterPro" id="IPR011011">
    <property type="entry name" value="Znf_FYVE_PHD"/>
</dbReference>
<dbReference type="PANTHER" id="PTHR13140">
    <property type="entry name" value="MYOSIN"/>
    <property type="match status" value="1"/>
</dbReference>
<feature type="region of interest" description="Disordered" evidence="8">
    <location>
        <begin position="564"/>
        <end position="584"/>
    </location>
</feature>
<evidence type="ECO:0000256" key="3">
    <source>
        <dbReference type="ARBA" id="ARBA00022840"/>
    </source>
</evidence>
<accession>G0ULG0</accession>
<gene>
    <name evidence="11" type="ORF">TCIL3000_4_3080</name>
</gene>
<keyword evidence="4 7" id="KW-0518">Myosin</keyword>
<dbReference type="GO" id="GO:0005524">
    <property type="term" value="F:ATP binding"/>
    <property type="evidence" value="ECO:0007669"/>
    <property type="project" value="UniProtKB-UniRule"/>
</dbReference>
<dbReference type="GO" id="GO:0007015">
    <property type="term" value="P:actin filament organization"/>
    <property type="evidence" value="ECO:0007669"/>
    <property type="project" value="TreeGrafter"/>
</dbReference>
<dbReference type="SUPFAM" id="SSF52540">
    <property type="entry name" value="P-loop containing nucleoside triphosphate hydrolases"/>
    <property type="match status" value="1"/>
</dbReference>
<dbReference type="GO" id="GO:0005886">
    <property type="term" value="C:plasma membrane"/>
    <property type="evidence" value="ECO:0007669"/>
    <property type="project" value="TreeGrafter"/>
</dbReference>
<dbReference type="InterPro" id="IPR036020">
    <property type="entry name" value="WW_dom_sf"/>
</dbReference>
<dbReference type="EMBL" id="HE575317">
    <property type="protein sequence ID" value="CCC90215.1"/>
    <property type="molecule type" value="Genomic_DNA"/>
</dbReference>
<dbReference type="SMART" id="SM00456">
    <property type="entry name" value="WW"/>
    <property type="match status" value="1"/>
</dbReference>
<dbReference type="PANTHER" id="PTHR13140:SF729">
    <property type="entry name" value="UNCONVENTIONAL MYOSIN-IE"/>
    <property type="match status" value="1"/>
</dbReference>
<organism evidence="11">
    <name type="scientific">Trypanosoma congolense (strain IL3000)</name>
    <dbReference type="NCBI Taxonomy" id="1068625"/>
    <lineage>
        <taxon>Eukaryota</taxon>
        <taxon>Discoba</taxon>
        <taxon>Euglenozoa</taxon>
        <taxon>Kinetoplastea</taxon>
        <taxon>Metakinetoplastina</taxon>
        <taxon>Trypanosomatida</taxon>
        <taxon>Trypanosomatidae</taxon>
        <taxon>Trypanosoma</taxon>
        <taxon>Nannomonas</taxon>
    </lineage>
</organism>
<dbReference type="GO" id="GO:0005737">
    <property type="term" value="C:cytoplasm"/>
    <property type="evidence" value="ECO:0007669"/>
    <property type="project" value="TreeGrafter"/>
</dbReference>
<dbReference type="GO" id="GO:0000146">
    <property type="term" value="F:microfilament motor activity"/>
    <property type="evidence" value="ECO:0007669"/>
    <property type="project" value="TreeGrafter"/>
</dbReference>
<dbReference type="Pfam" id="PF00397">
    <property type="entry name" value="WW"/>
    <property type="match status" value="1"/>
</dbReference>
<dbReference type="Gene3D" id="1.20.120.720">
    <property type="entry name" value="Myosin VI head, motor domain, U50 subdomain"/>
    <property type="match status" value="1"/>
</dbReference>
<evidence type="ECO:0000256" key="6">
    <source>
        <dbReference type="ARBA" id="ARBA00023203"/>
    </source>
</evidence>
<dbReference type="Gene3D" id="1.20.58.530">
    <property type="match status" value="1"/>
</dbReference>
<feature type="compositionally biased region" description="Basic and acidic residues" evidence="8">
    <location>
        <begin position="1091"/>
        <end position="1132"/>
    </location>
</feature>
<keyword evidence="5 7" id="KW-0505">Motor protein</keyword>
<dbReference type="InterPro" id="IPR036961">
    <property type="entry name" value="Kinesin_motor_dom_sf"/>
</dbReference>
<dbReference type="Gene3D" id="3.40.850.10">
    <property type="entry name" value="Kinesin motor domain"/>
    <property type="match status" value="1"/>
</dbReference>
<feature type="compositionally biased region" description="Basic and acidic residues" evidence="8">
    <location>
        <begin position="1144"/>
        <end position="1170"/>
    </location>
</feature>
<dbReference type="SMART" id="SM00242">
    <property type="entry name" value="MYSc"/>
    <property type="match status" value="1"/>
</dbReference>
<keyword evidence="3 7" id="KW-0067">ATP-binding</keyword>
<evidence type="ECO:0000256" key="8">
    <source>
        <dbReference type="SAM" id="MobiDB-lite"/>
    </source>
</evidence>
<keyword evidence="6 7" id="KW-0009">Actin-binding</keyword>
<dbReference type="CDD" id="cd00201">
    <property type="entry name" value="WW"/>
    <property type="match status" value="1"/>
</dbReference>
<dbReference type="PROSITE" id="PS51456">
    <property type="entry name" value="MYOSIN_MOTOR"/>
    <property type="match status" value="1"/>
</dbReference>
<evidence type="ECO:0000256" key="2">
    <source>
        <dbReference type="ARBA" id="ARBA00022741"/>
    </source>
</evidence>
<dbReference type="FunFam" id="1.20.58.530:FF:000007">
    <property type="entry name" value="Myosin IE"/>
    <property type="match status" value="1"/>
</dbReference>
<feature type="domain" description="Myosin motor" evidence="10">
    <location>
        <begin position="12"/>
        <end position="715"/>
    </location>
</feature>
<evidence type="ECO:0000259" key="10">
    <source>
        <dbReference type="PROSITE" id="PS51456"/>
    </source>
</evidence>
<sequence length="1170" mass="131682">MAHLEINKQSTVGVEDLVLLPQLSDKAIMENLKLRHSKDLIYTSIGPVLLSVNPFKNIPHLYSEERVAFFRSGGKSDNSGSQGGPHIFALAEDAYRTMVSDCENQCVIISGESGAGKTEASKHIMRYISAVSGDTEEMQRVKHIILASNPVLEAFGNAKTVRNDNSSRFGKFFEIFFDQMGGPIGGRLSNFLLEKSRVVSQQKGERNFHVFYQMCCGANAELRQKLRLAGPGDFAYLNQGGVHDRSGINDAAGWTEMLSSMESLMLSPEKQQAIFETLALILHLGELKFGPPSASSPAIPGSDANTLVVLNRDELDFCAGLLGADAAAMEKAFTTRRLTMGANEVVNVPLDVQQCQNTRDAMAKTLYHYLFDFVVDTVNTALGKKQYDLMLGVLDIYGFEVFDKNGFEQFCINYVNEKLQQIFIELTLKVEQEEYVREKIPWEEIKYFNNKVVCDLIEGMQPPGLFLVFDDVCATMAKEKESVADIKMLDKLDAVHAGNCHFNRTERGFFVKHYAGDVHYDAQGFTNRNKDTLSPDLIGLLRSISNRFVLDILSDMLNEAAEAEGAAASGPGGRKKRATTAGSKIRQQASHLVKTLMACNPHYLRTIKSNDEKRADFLDEARVQHQVKYLGLLENLRVRRAGYSYRKHFDKFLKRFKYLSSATFPRPFKGTDRDACAAILKQVGGRLPDGSWQLGQHKIFIRQPQHLHILEDLRDKALSDIVYKIQRAWRRYQQNKQGILMKAGMGRMYAKASKVRRADSVFRPYLGEYLDYRTQLAPMHPIVEYDPVGGAWKEFWSDGGKKYYYNHVLEQSQWDCPRELMQRKTLFTATVQRVYDHQEALVETDFLIINDLVLYLFTQRVESAAKPAEKTPKKKAAGSAPIPAASTVQFILQKRIDLRILAGLSVTKQADAVLVVHVFQPSVPYRTVTCTPVKSTRLCECCGCKLTPAAKKQNCPGCGRLCCLKNCLPFSRPLPMLIGGAKDARVCPNCVSGEPYEPVEDIVLLSPMKTEIVAVLRKAYHQLMGNKLPMNIDDVLRYRLFDEQPQQRQLTVVPASSGIDTTVTPGGPNTLIVSAPPGISKETIDTIQAAREQRRQAQAERRRKEEEEERSREAAREKEREEEHKRIVEERRRARAAAAEAEEAERQKAEGALKERREAEARVVEQRSKQ</sequence>
<dbReference type="InterPro" id="IPR027417">
    <property type="entry name" value="P-loop_NTPase"/>
</dbReference>
<dbReference type="Gene3D" id="2.20.70.10">
    <property type="match status" value="1"/>
</dbReference>
<dbReference type="PRINTS" id="PR00193">
    <property type="entry name" value="MYOSINHEAVY"/>
</dbReference>
<dbReference type="Pfam" id="PF00063">
    <property type="entry name" value="Myosin_head"/>
    <property type="match status" value="1"/>
</dbReference>
<dbReference type="SUPFAM" id="SSF57903">
    <property type="entry name" value="FYVE/PHD zinc finger"/>
    <property type="match status" value="1"/>
</dbReference>
<evidence type="ECO:0000256" key="5">
    <source>
        <dbReference type="ARBA" id="ARBA00023175"/>
    </source>
</evidence>
<dbReference type="FunFam" id="1.10.10.820:FF:000001">
    <property type="entry name" value="Myosin heavy chain"/>
    <property type="match status" value="1"/>
</dbReference>
<evidence type="ECO:0000313" key="11">
    <source>
        <dbReference type="EMBL" id="CCC90215.1"/>
    </source>
</evidence>
<evidence type="ECO:0000256" key="4">
    <source>
        <dbReference type="ARBA" id="ARBA00023123"/>
    </source>
</evidence>
<feature type="binding site" evidence="7">
    <location>
        <begin position="111"/>
        <end position="118"/>
    </location>
    <ligand>
        <name>ATP</name>
        <dbReference type="ChEBI" id="CHEBI:30616"/>
    </ligand>
</feature>
<name>G0ULG0_TRYCI</name>
<dbReference type="Gene3D" id="1.10.10.820">
    <property type="match status" value="1"/>
</dbReference>
<proteinExistence type="inferred from homology"/>
<dbReference type="PROSITE" id="PS01159">
    <property type="entry name" value="WW_DOMAIN_1"/>
    <property type="match status" value="1"/>
</dbReference>
<dbReference type="InterPro" id="IPR001609">
    <property type="entry name" value="Myosin_head_motor_dom-like"/>
</dbReference>
<dbReference type="PROSITE" id="PS50020">
    <property type="entry name" value="WW_DOMAIN_2"/>
    <property type="match status" value="1"/>
</dbReference>
<feature type="domain" description="WW" evidence="9">
    <location>
        <begin position="786"/>
        <end position="819"/>
    </location>
</feature>
<protein>
    <submittedName>
        <fullName evidence="11">Putative myosin IB heavy chain</fullName>
    </submittedName>
</protein>
<dbReference type="AlphaFoldDB" id="G0ULG0"/>
<dbReference type="GO" id="GO:0051015">
    <property type="term" value="F:actin filament binding"/>
    <property type="evidence" value="ECO:0007669"/>
    <property type="project" value="TreeGrafter"/>
</dbReference>
<dbReference type="Gene3D" id="1.20.5.4820">
    <property type="match status" value="1"/>
</dbReference>
<keyword evidence="2 7" id="KW-0547">Nucleotide-binding</keyword>
<dbReference type="GO" id="GO:0006897">
    <property type="term" value="P:endocytosis"/>
    <property type="evidence" value="ECO:0007669"/>
    <property type="project" value="TreeGrafter"/>
</dbReference>
<dbReference type="VEuPathDB" id="TriTrypDB:TcIL3000_4_3080"/>
<evidence type="ECO:0000256" key="1">
    <source>
        <dbReference type="ARBA" id="ARBA00008314"/>
    </source>
</evidence>
<comment type="similarity">
    <text evidence="1 7">Belongs to the TRAFAC class myosin-kinesin ATPase superfamily. Myosin family.</text>
</comment>
<dbReference type="CDD" id="cd00065">
    <property type="entry name" value="FYVE_like_SF"/>
    <property type="match status" value="1"/>
</dbReference>
<dbReference type="InterPro" id="IPR001202">
    <property type="entry name" value="WW_dom"/>
</dbReference>
<dbReference type="SUPFAM" id="SSF51045">
    <property type="entry name" value="WW domain"/>
    <property type="match status" value="1"/>
</dbReference>
<dbReference type="GO" id="GO:0016459">
    <property type="term" value="C:myosin complex"/>
    <property type="evidence" value="ECO:0007669"/>
    <property type="project" value="UniProtKB-KW"/>
</dbReference>
<feature type="region of interest" description="Disordered" evidence="8">
    <location>
        <begin position="1059"/>
        <end position="1170"/>
    </location>
</feature>
<feature type="region of interest" description="Actin-binding" evidence="7">
    <location>
        <begin position="589"/>
        <end position="611"/>
    </location>
</feature>